<evidence type="ECO:0000256" key="1">
    <source>
        <dbReference type="SAM" id="MobiDB-lite"/>
    </source>
</evidence>
<name>A0AAV7LJ91_PLEWA</name>
<dbReference type="AlphaFoldDB" id="A0AAV7LJ91"/>
<gene>
    <name evidence="2" type="ORF">NDU88_003674</name>
</gene>
<feature type="compositionally biased region" description="Basic and acidic residues" evidence="1">
    <location>
        <begin position="1"/>
        <end position="15"/>
    </location>
</feature>
<evidence type="ECO:0000313" key="3">
    <source>
        <dbReference type="Proteomes" id="UP001066276"/>
    </source>
</evidence>
<feature type="region of interest" description="Disordered" evidence="1">
    <location>
        <begin position="1"/>
        <end position="42"/>
    </location>
</feature>
<accession>A0AAV7LJ91</accession>
<reference evidence="2" key="1">
    <citation type="journal article" date="2022" name="bioRxiv">
        <title>Sequencing and chromosome-scale assembly of the giantPleurodeles waltlgenome.</title>
        <authorList>
            <person name="Brown T."/>
            <person name="Elewa A."/>
            <person name="Iarovenko S."/>
            <person name="Subramanian E."/>
            <person name="Araus A.J."/>
            <person name="Petzold A."/>
            <person name="Susuki M."/>
            <person name="Suzuki K.-i.T."/>
            <person name="Hayashi T."/>
            <person name="Toyoda A."/>
            <person name="Oliveira C."/>
            <person name="Osipova E."/>
            <person name="Leigh N.D."/>
            <person name="Simon A."/>
            <person name="Yun M.H."/>
        </authorList>
    </citation>
    <scope>NUCLEOTIDE SEQUENCE</scope>
    <source>
        <strain evidence="2">20211129_DDA</strain>
        <tissue evidence="2">Liver</tissue>
    </source>
</reference>
<proteinExistence type="predicted"/>
<dbReference type="Proteomes" id="UP001066276">
    <property type="component" value="Chromosome 11"/>
</dbReference>
<keyword evidence="3" id="KW-1185">Reference proteome</keyword>
<comment type="caution">
    <text evidence="2">The sequence shown here is derived from an EMBL/GenBank/DDBJ whole genome shotgun (WGS) entry which is preliminary data.</text>
</comment>
<protein>
    <submittedName>
        <fullName evidence="2">Uncharacterized protein</fullName>
    </submittedName>
</protein>
<organism evidence="2 3">
    <name type="scientific">Pleurodeles waltl</name>
    <name type="common">Iberian ribbed newt</name>
    <dbReference type="NCBI Taxonomy" id="8319"/>
    <lineage>
        <taxon>Eukaryota</taxon>
        <taxon>Metazoa</taxon>
        <taxon>Chordata</taxon>
        <taxon>Craniata</taxon>
        <taxon>Vertebrata</taxon>
        <taxon>Euteleostomi</taxon>
        <taxon>Amphibia</taxon>
        <taxon>Batrachia</taxon>
        <taxon>Caudata</taxon>
        <taxon>Salamandroidea</taxon>
        <taxon>Salamandridae</taxon>
        <taxon>Pleurodelinae</taxon>
        <taxon>Pleurodeles</taxon>
    </lineage>
</organism>
<feature type="compositionally biased region" description="Polar residues" evidence="1">
    <location>
        <begin position="22"/>
        <end position="37"/>
    </location>
</feature>
<feature type="compositionally biased region" description="Polar residues" evidence="1">
    <location>
        <begin position="94"/>
        <end position="124"/>
    </location>
</feature>
<feature type="compositionally biased region" description="Basic and acidic residues" evidence="1">
    <location>
        <begin position="125"/>
        <end position="135"/>
    </location>
</feature>
<evidence type="ECO:0000313" key="2">
    <source>
        <dbReference type="EMBL" id="KAJ1090544.1"/>
    </source>
</evidence>
<dbReference type="EMBL" id="JANPWB010000015">
    <property type="protein sequence ID" value="KAJ1090544.1"/>
    <property type="molecule type" value="Genomic_DNA"/>
</dbReference>
<sequence>MGNTDDLKATNKWESDLPVCESGNQTQPSEPSGSAQLTHGMGDIPTVPCAKGSNLAVLKKAAGVKKTGMSIMAPYWAKDGGDKFYSLTEESDFTSSEHNQSDTGSSIFSETRSVSSTNESTVRQQQRDRKCVKERLGPREGIELSALSSSKTLQWDYAGIKLMEAPATDGQPIVDRSIERNTCDPANSTCTTSSESGMLQSIYDSIKELQTETRVENRCARVATKCLQGTVRRVAKTCVEIEVKLNAMEERTMAVEADVEALKGTVCVRGWTAD</sequence>
<feature type="region of interest" description="Disordered" evidence="1">
    <location>
        <begin position="94"/>
        <end position="135"/>
    </location>
</feature>